<reference evidence="2 3" key="1">
    <citation type="submission" date="2016-01" db="EMBL/GenBank/DDBJ databases">
        <title>Genome Sequences of Twelve Sporeforming Bacillus Species Isolated from Foods.</title>
        <authorList>
            <person name="Berendsen E.M."/>
            <person name="Wells-Bennik M.H."/>
            <person name="Krawcyk A.O."/>
            <person name="De Jong A."/>
            <person name="Holsappel S."/>
            <person name="Eijlander R.T."/>
            <person name="Kuipers O.P."/>
        </authorList>
    </citation>
    <scope>NUCLEOTIDE SEQUENCE [LARGE SCALE GENOMIC DNA]</scope>
    <source>
        <strain evidence="2 3">B4099</strain>
    </source>
</reference>
<gene>
    <name evidence="2" type="ORF">B4099_0369</name>
</gene>
<dbReference type="Proteomes" id="UP000075304">
    <property type="component" value="Unassembled WGS sequence"/>
</dbReference>
<evidence type="ECO:0000313" key="3">
    <source>
        <dbReference type="Proteomes" id="UP000075304"/>
    </source>
</evidence>
<dbReference type="AlphaFoldDB" id="A0A150K6S0"/>
<organism evidence="2 3">
    <name type="scientific">Heyndrickxia coagulans</name>
    <name type="common">Weizmannia coagulans</name>
    <dbReference type="NCBI Taxonomy" id="1398"/>
    <lineage>
        <taxon>Bacteria</taxon>
        <taxon>Bacillati</taxon>
        <taxon>Bacillota</taxon>
        <taxon>Bacilli</taxon>
        <taxon>Bacillales</taxon>
        <taxon>Bacillaceae</taxon>
        <taxon>Heyndrickxia</taxon>
    </lineage>
</organism>
<proteinExistence type="predicted"/>
<name>A0A150K6S0_HEYCO</name>
<dbReference type="PATRIC" id="fig|1398.25.peg.432"/>
<feature type="region of interest" description="Disordered" evidence="1">
    <location>
        <begin position="19"/>
        <end position="42"/>
    </location>
</feature>
<accession>A0A150K6S0</accession>
<evidence type="ECO:0000256" key="1">
    <source>
        <dbReference type="SAM" id="MobiDB-lite"/>
    </source>
</evidence>
<evidence type="ECO:0000313" key="2">
    <source>
        <dbReference type="EMBL" id="KYC65222.1"/>
    </source>
</evidence>
<protein>
    <submittedName>
        <fullName evidence="2">Uncharacterized protein</fullName>
    </submittedName>
</protein>
<sequence length="42" mass="4689">MPIEVQLFCVSAQGAYTASKSSRRGPGASQKVIYKKFKNQKR</sequence>
<dbReference type="EMBL" id="LQYI01000091">
    <property type="protein sequence ID" value="KYC65222.1"/>
    <property type="molecule type" value="Genomic_DNA"/>
</dbReference>
<comment type="caution">
    <text evidence="2">The sequence shown here is derived from an EMBL/GenBank/DDBJ whole genome shotgun (WGS) entry which is preliminary data.</text>
</comment>
<feature type="compositionally biased region" description="Basic residues" evidence="1">
    <location>
        <begin position="33"/>
        <end position="42"/>
    </location>
</feature>